<evidence type="ECO:0000313" key="2">
    <source>
        <dbReference type="EMBL" id="QEH36158.1"/>
    </source>
</evidence>
<feature type="transmembrane region" description="Helical" evidence="1">
    <location>
        <begin position="80"/>
        <end position="97"/>
    </location>
</feature>
<feature type="transmembrane region" description="Helical" evidence="1">
    <location>
        <begin position="12"/>
        <end position="30"/>
    </location>
</feature>
<keyword evidence="1" id="KW-0812">Transmembrane</keyword>
<dbReference type="Proteomes" id="UP000324233">
    <property type="component" value="Chromosome"/>
</dbReference>
<gene>
    <name evidence="2" type="ORF">OJF2_47180</name>
</gene>
<reference evidence="2 3" key="1">
    <citation type="submission" date="2019-08" db="EMBL/GenBank/DDBJ databases">
        <title>Deep-cultivation of Planctomycetes and their phenomic and genomic characterization uncovers novel biology.</title>
        <authorList>
            <person name="Wiegand S."/>
            <person name="Jogler M."/>
            <person name="Boedeker C."/>
            <person name="Pinto D."/>
            <person name="Vollmers J."/>
            <person name="Rivas-Marin E."/>
            <person name="Kohn T."/>
            <person name="Peeters S.H."/>
            <person name="Heuer A."/>
            <person name="Rast P."/>
            <person name="Oberbeckmann S."/>
            <person name="Bunk B."/>
            <person name="Jeske O."/>
            <person name="Meyerdierks A."/>
            <person name="Storesund J.E."/>
            <person name="Kallscheuer N."/>
            <person name="Luecker S."/>
            <person name="Lage O.M."/>
            <person name="Pohl T."/>
            <person name="Merkel B.J."/>
            <person name="Hornburger P."/>
            <person name="Mueller R.-W."/>
            <person name="Bruemmer F."/>
            <person name="Labrenz M."/>
            <person name="Spormann A.M."/>
            <person name="Op den Camp H."/>
            <person name="Overmann J."/>
            <person name="Amann R."/>
            <person name="Jetten M.S.M."/>
            <person name="Mascher T."/>
            <person name="Medema M.H."/>
            <person name="Devos D.P."/>
            <person name="Kaster A.-K."/>
            <person name="Ovreas L."/>
            <person name="Rohde M."/>
            <person name="Galperin M.Y."/>
            <person name="Jogler C."/>
        </authorList>
    </citation>
    <scope>NUCLEOTIDE SEQUENCE [LARGE SCALE GENOMIC DNA]</scope>
    <source>
        <strain evidence="2 3">OJF2</strain>
    </source>
</reference>
<name>A0A5B9W6I4_9BACT</name>
<keyword evidence="1" id="KW-0472">Membrane</keyword>
<feature type="transmembrane region" description="Helical" evidence="1">
    <location>
        <begin position="109"/>
        <end position="133"/>
    </location>
</feature>
<sequence>MQGINDGRDLNVLDVLALVMGSAIACVHVLRIMRGGLSSAGWVMACLMFAYVSLTAAGPFVFMERKYSRRLPGYPRTGDILWAMLGLPWVVSALLQAAMSDEDPRQNPLFFSTLTVGLALACTGALAIIWGKWVVAPPHRAEAFESGPWTNRVGLFLAVAWPIQCGLGMAALN</sequence>
<feature type="transmembrane region" description="Helical" evidence="1">
    <location>
        <begin position="42"/>
        <end position="60"/>
    </location>
</feature>
<evidence type="ECO:0000256" key="1">
    <source>
        <dbReference type="SAM" id="Phobius"/>
    </source>
</evidence>
<dbReference type="AlphaFoldDB" id="A0A5B9W6I4"/>
<dbReference type="OrthoDB" id="282238at2"/>
<proteinExistence type="predicted"/>
<accession>A0A5B9W6I4</accession>
<dbReference type="KEGG" id="agv:OJF2_47180"/>
<dbReference type="RefSeq" id="WP_148595873.1">
    <property type="nucleotide sequence ID" value="NZ_CP042997.1"/>
</dbReference>
<keyword evidence="1" id="KW-1133">Transmembrane helix</keyword>
<organism evidence="2 3">
    <name type="scientific">Aquisphaera giovannonii</name>
    <dbReference type="NCBI Taxonomy" id="406548"/>
    <lineage>
        <taxon>Bacteria</taxon>
        <taxon>Pseudomonadati</taxon>
        <taxon>Planctomycetota</taxon>
        <taxon>Planctomycetia</taxon>
        <taxon>Isosphaerales</taxon>
        <taxon>Isosphaeraceae</taxon>
        <taxon>Aquisphaera</taxon>
    </lineage>
</organism>
<protein>
    <submittedName>
        <fullName evidence="2">Uncharacterized protein</fullName>
    </submittedName>
</protein>
<dbReference type="EMBL" id="CP042997">
    <property type="protein sequence ID" value="QEH36158.1"/>
    <property type="molecule type" value="Genomic_DNA"/>
</dbReference>
<evidence type="ECO:0000313" key="3">
    <source>
        <dbReference type="Proteomes" id="UP000324233"/>
    </source>
</evidence>
<keyword evidence="3" id="KW-1185">Reference proteome</keyword>